<organism evidence="2">
    <name type="scientific">Paramoeba aestuarina</name>
    <dbReference type="NCBI Taxonomy" id="180227"/>
    <lineage>
        <taxon>Eukaryota</taxon>
        <taxon>Amoebozoa</taxon>
        <taxon>Discosea</taxon>
        <taxon>Flabellinia</taxon>
        <taxon>Dactylopodida</taxon>
        <taxon>Paramoebidae</taxon>
        <taxon>Paramoeba</taxon>
    </lineage>
</organism>
<gene>
    <name evidence="2" type="ORF">NAES01612_LOCUS16314</name>
</gene>
<dbReference type="GO" id="GO:0016787">
    <property type="term" value="F:hydrolase activity"/>
    <property type="evidence" value="ECO:0007669"/>
    <property type="project" value="InterPro"/>
</dbReference>
<evidence type="ECO:0000313" key="2">
    <source>
        <dbReference type="EMBL" id="CAE2316727.1"/>
    </source>
</evidence>
<accession>A0A7S4L6L5</accession>
<dbReference type="Pfam" id="PF03283">
    <property type="entry name" value="PAE"/>
    <property type="match status" value="1"/>
</dbReference>
<evidence type="ECO:0008006" key="3">
    <source>
        <dbReference type="Google" id="ProtNLM"/>
    </source>
</evidence>
<protein>
    <recommendedName>
        <fullName evidence="3">Pectin acetylesterase</fullName>
    </recommendedName>
</protein>
<reference evidence="2" key="1">
    <citation type="submission" date="2021-01" db="EMBL/GenBank/DDBJ databases">
        <authorList>
            <person name="Corre E."/>
            <person name="Pelletier E."/>
            <person name="Niang G."/>
            <person name="Scheremetjew M."/>
            <person name="Finn R."/>
            <person name="Kale V."/>
            <person name="Holt S."/>
            <person name="Cochrane G."/>
            <person name="Meng A."/>
            <person name="Brown T."/>
            <person name="Cohen L."/>
        </authorList>
    </citation>
    <scope>NUCLEOTIDE SEQUENCE</scope>
    <source>
        <strain evidence="2">SoJaBio B1-5/56/2</strain>
    </source>
</reference>
<dbReference type="PANTHER" id="PTHR21562">
    <property type="entry name" value="NOTUM-RELATED"/>
    <property type="match status" value="1"/>
</dbReference>
<feature type="chain" id="PRO_5031095510" description="Pectin acetylesterase" evidence="1">
    <location>
        <begin position="18"/>
        <end position="381"/>
    </location>
</feature>
<keyword evidence="1" id="KW-0732">Signal</keyword>
<dbReference type="PANTHER" id="PTHR21562:SF122">
    <property type="entry name" value="PALMITOLEOYL-PROTEIN CARBOXYLESTERASE NOTUM"/>
    <property type="match status" value="1"/>
</dbReference>
<dbReference type="AlphaFoldDB" id="A0A7S4L6L5"/>
<dbReference type="EMBL" id="HBKR01024849">
    <property type="protein sequence ID" value="CAE2316727.1"/>
    <property type="molecule type" value="Transcribed_RNA"/>
</dbReference>
<name>A0A7S4L6L5_9EUKA</name>
<feature type="signal peptide" evidence="1">
    <location>
        <begin position="1"/>
        <end position="17"/>
    </location>
</feature>
<sequence>MLRFLLVVGLVCSFSQAQDSYFNLVKLTDQPAAVCNDGTPAAVYFSPSQSCGGRQWIVHLQGGYWCWDDESCTEREKSQPYYVGSSTYASTMTRSEGIFSRNSTKNPDFYGYNYVYVMYCSSDQFAGDGTATINGETWQFRGKNIITGVLDHFITAYGMNKAEEILWSGCSAGGQGVLNTIDQAAEILAQNGFSGKFKGIADAGWMSQFVPITSNIPMGSQLAEGYNLWNGSLTQCVASNPGFEYLCYLSQFGSSHLKTPTLFQCEQYDVFQTGYNCCNPPFTTDNFDYLDMMRSAYQQAFQVLGEENGVFSAACYWHCSTEDDTFTTIQINHGGENLSLQQVLGNFYHKEENRGPTHVVDYCEGYQCSGGCPPSPTAIKN</sequence>
<evidence type="ECO:0000256" key="1">
    <source>
        <dbReference type="SAM" id="SignalP"/>
    </source>
</evidence>
<proteinExistence type="predicted"/>
<dbReference type="InterPro" id="IPR004963">
    <property type="entry name" value="PAE/NOTUM"/>
</dbReference>